<feature type="domain" description="Glycosyltransferase 2-like" evidence="1">
    <location>
        <begin position="32"/>
        <end position="144"/>
    </location>
</feature>
<dbReference type="AlphaFoldDB" id="A0A6C0APN8"/>
<sequence length="606" mass="70058">MGKKDKINKNPTVSIVTITQLKRFPCMEILKDIIESQTYQNIIEWVIVEGSKSDEDAAINADNIKQLKEFSGLMLTILYLEKKPGEKLGALRNKGNRACSGDITVVMDDDDYYPVNRVKHAVEQLQASSKLIAGCSAMYIYDYTLEKLCKFKGFGENHSINSCFAWKKQYLEKHSHDDSKEAGEEPSFTNEFKEPMIQLDPEQTTVQSSHTQNTFNKREILNAGVCKIIQSNVEVLGPVTDLIKEPFFTRYKSLFYNQQKSKYDIVYFAGGFCSPWDPKSNTLGGSEQAIVQLTQSWTKLGKKVAVYGMMPEETVEGVDYIDWKKFPFNEQHDIVVLWRTYGMICALPFPLKAKHVWLDLHDGNFPKELMEMWFRYNQKITKVFLKSNFHKEMFEKYLRLKLDSSRYTIIPNGVRLEDFSKNVDMVPRNPYRFTYCSCYTRGLFPILKFVWPIIKQVEPRAELHVYYGMDLVKDDEFKRAMTLLLASKGVMDHGRQPMNIIAREKYLSNFHIYLSNSEAEIDCITVKESLVTGAIPLISNFGVFMDREGIKFDLGDMSPNTFANIALKIIEIMRDPKLDVFRETLKKSNTIISWIDISAKWLQESF</sequence>
<dbReference type="InterPro" id="IPR001173">
    <property type="entry name" value="Glyco_trans_2-like"/>
</dbReference>
<reference evidence="2" key="1">
    <citation type="journal article" date="2020" name="Nature">
        <title>Giant virus diversity and host interactions through global metagenomics.</title>
        <authorList>
            <person name="Schulz F."/>
            <person name="Roux S."/>
            <person name="Paez-Espino D."/>
            <person name="Jungbluth S."/>
            <person name="Walsh D.A."/>
            <person name="Denef V.J."/>
            <person name="McMahon K.D."/>
            <person name="Konstantinidis K.T."/>
            <person name="Eloe-Fadrosh E.A."/>
            <person name="Kyrpides N.C."/>
            <person name="Woyke T."/>
        </authorList>
    </citation>
    <scope>NUCLEOTIDE SEQUENCE</scope>
    <source>
        <strain evidence="2">GVMAG-S-1101161-73</strain>
    </source>
</reference>
<dbReference type="Pfam" id="PF00535">
    <property type="entry name" value="Glycos_transf_2"/>
    <property type="match status" value="1"/>
</dbReference>
<dbReference type="Gene3D" id="3.90.550.10">
    <property type="entry name" value="Spore Coat Polysaccharide Biosynthesis Protein SpsA, Chain A"/>
    <property type="match status" value="1"/>
</dbReference>
<organism evidence="2">
    <name type="scientific">viral metagenome</name>
    <dbReference type="NCBI Taxonomy" id="1070528"/>
    <lineage>
        <taxon>unclassified sequences</taxon>
        <taxon>metagenomes</taxon>
        <taxon>organismal metagenomes</taxon>
    </lineage>
</organism>
<dbReference type="EMBL" id="MN740733">
    <property type="protein sequence ID" value="QHS81301.1"/>
    <property type="molecule type" value="Genomic_DNA"/>
</dbReference>
<evidence type="ECO:0000259" key="1">
    <source>
        <dbReference type="Pfam" id="PF00535"/>
    </source>
</evidence>
<dbReference type="InterPro" id="IPR029044">
    <property type="entry name" value="Nucleotide-diphossugar_trans"/>
</dbReference>
<accession>A0A6C0APN8</accession>
<dbReference type="SUPFAM" id="SSF53756">
    <property type="entry name" value="UDP-Glycosyltransferase/glycogen phosphorylase"/>
    <property type="match status" value="1"/>
</dbReference>
<protein>
    <recommendedName>
        <fullName evidence="1">Glycosyltransferase 2-like domain-containing protein</fullName>
    </recommendedName>
</protein>
<proteinExistence type="predicted"/>
<evidence type="ECO:0000313" key="2">
    <source>
        <dbReference type="EMBL" id="QHS81301.1"/>
    </source>
</evidence>
<name>A0A6C0APN8_9ZZZZ</name>
<dbReference type="CDD" id="cd00761">
    <property type="entry name" value="Glyco_tranf_GTA_type"/>
    <property type="match status" value="1"/>
</dbReference>
<dbReference type="SUPFAM" id="SSF53448">
    <property type="entry name" value="Nucleotide-diphospho-sugar transferases"/>
    <property type="match status" value="1"/>
</dbReference>